<dbReference type="Pfam" id="PF01435">
    <property type="entry name" value="Peptidase_M48"/>
    <property type="match status" value="1"/>
</dbReference>
<evidence type="ECO:0000256" key="6">
    <source>
        <dbReference type="RuleBase" id="RU003983"/>
    </source>
</evidence>
<dbReference type="InterPro" id="IPR001915">
    <property type="entry name" value="Peptidase_M48"/>
</dbReference>
<evidence type="ECO:0000256" key="7">
    <source>
        <dbReference type="SAM" id="Phobius"/>
    </source>
</evidence>
<sequence>MTPVLVVVALAVLLPWGAVPAASRLARLLAPREASLALAGAAVLLAGGTVAVLVALLHVPFLAGLEQLPLTGVATHWPAVLPVAGVAGAVLVVQVVRLVRAARRHRALLSRAWQLTGGARAEGDVLIVPGAEAEAFALPRHRGRAGRVVVTEGMLESLGASERAVLLAHERAHLHGRHHLFSAVADLAAAVHPALARLRTGLEFHLERWADEAAARSVSDRRLAATAIARAALAGAAGPGGLGARPLSVSTGPVPLRVQALLAPAPAGPEGRSSRLAAAGLVAAVVASAVLALGLAYGLHEYVEYAAEALTGR</sequence>
<dbReference type="EMBL" id="CP108110">
    <property type="protein sequence ID" value="WUQ88224.1"/>
    <property type="molecule type" value="Genomic_DNA"/>
</dbReference>
<feature type="transmembrane region" description="Helical" evidence="7">
    <location>
        <begin position="276"/>
        <end position="299"/>
    </location>
</feature>
<evidence type="ECO:0000256" key="2">
    <source>
        <dbReference type="ARBA" id="ARBA00022723"/>
    </source>
</evidence>
<accession>A0ABZ1UB58</accession>
<feature type="domain" description="Peptidase M48" evidence="8">
    <location>
        <begin position="131"/>
        <end position="185"/>
    </location>
</feature>
<feature type="transmembrane region" description="Helical" evidence="7">
    <location>
        <begin position="6"/>
        <end position="26"/>
    </location>
</feature>
<evidence type="ECO:0000256" key="5">
    <source>
        <dbReference type="ARBA" id="ARBA00023049"/>
    </source>
</evidence>
<keyword evidence="7" id="KW-1133">Transmembrane helix</keyword>
<dbReference type="PANTHER" id="PTHR34978:SF3">
    <property type="entry name" value="SLR0241 PROTEIN"/>
    <property type="match status" value="1"/>
</dbReference>
<evidence type="ECO:0000313" key="10">
    <source>
        <dbReference type="Proteomes" id="UP001432222"/>
    </source>
</evidence>
<evidence type="ECO:0000259" key="8">
    <source>
        <dbReference type="Pfam" id="PF01435"/>
    </source>
</evidence>
<evidence type="ECO:0000256" key="3">
    <source>
        <dbReference type="ARBA" id="ARBA00022801"/>
    </source>
</evidence>
<feature type="transmembrane region" description="Helical" evidence="7">
    <location>
        <begin position="79"/>
        <end position="99"/>
    </location>
</feature>
<dbReference type="PANTHER" id="PTHR34978">
    <property type="entry name" value="POSSIBLE SENSOR-TRANSDUCER PROTEIN BLAR"/>
    <property type="match status" value="1"/>
</dbReference>
<reference evidence="9" key="1">
    <citation type="submission" date="2022-10" db="EMBL/GenBank/DDBJ databases">
        <title>The complete genomes of actinobacterial strains from the NBC collection.</title>
        <authorList>
            <person name="Joergensen T.S."/>
            <person name="Alvarez Arevalo M."/>
            <person name="Sterndorff E.B."/>
            <person name="Faurdal D."/>
            <person name="Vuksanovic O."/>
            <person name="Mourched A.-S."/>
            <person name="Charusanti P."/>
            <person name="Shaw S."/>
            <person name="Blin K."/>
            <person name="Weber T."/>
        </authorList>
    </citation>
    <scope>NUCLEOTIDE SEQUENCE</scope>
    <source>
        <strain evidence="9">NBC_00222</strain>
    </source>
</reference>
<dbReference type="RefSeq" id="WP_328958774.1">
    <property type="nucleotide sequence ID" value="NZ_CP108110.1"/>
</dbReference>
<keyword evidence="7" id="KW-0812">Transmembrane</keyword>
<comment type="cofactor">
    <cofactor evidence="6">
        <name>Zn(2+)</name>
        <dbReference type="ChEBI" id="CHEBI:29105"/>
    </cofactor>
    <text evidence="6">Binds 1 zinc ion per subunit.</text>
</comment>
<evidence type="ECO:0000313" key="9">
    <source>
        <dbReference type="EMBL" id="WUQ88224.1"/>
    </source>
</evidence>
<keyword evidence="5 6" id="KW-0482">Metalloprotease</keyword>
<protein>
    <submittedName>
        <fullName evidence="9">M48 family metalloprotease</fullName>
        <ecNumber evidence="9">3.4.24.-</ecNumber>
    </submittedName>
</protein>
<keyword evidence="7" id="KW-0472">Membrane</keyword>
<keyword evidence="2" id="KW-0479">Metal-binding</keyword>
<dbReference type="Proteomes" id="UP001432222">
    <property type="component" value="Chromosome"/>
</dbReference>
<proteinExistence type="inferred from homology"/>
<dbReference type="GO" id="GO:0008237">
    <property type="term" value="F:metallopeptidase activity"/>
    <property type="evidence" value="ECO:0007669"/>
    <property type="project" value="UniProtKB-KW"/>
</dbReference>
<dbReference type="Gene3D" id="3.30.2010.10">
    <property type="entry name" value="Metalloproteases ('zincins'), catalytic domain"/>
    <property type="match status" value="1"/>
</dbReference>
<dbReference type="EC" id="3.4.24.-" evidence="9"/>
<keyword evidence="4 6" id="KW-0862">Zinc</keyword>
<gene>
    <name evidence="9" type="ORF">OHA16_37695</name>
</gene>
<keyword evidence="1 6" id="KW-0645">Protease</keyword>
<evidence type="ECO:0000256" key="1">
    <source>
        <dbReference type="ARBA" id="ARBA00022670"/>
    </source>
</evidence>
<organism evidence="9 10">
    <name type="scientific">Kitasatospora purpeofusca</name>
    <dbReference type="NCBI Taxonomy" id="67352"/>
    <lineage>
        <taxon>Bacteria</taxon>
        <taxon>Bacillati</taxon>
        <taxon>Actinomycetota</taxon>
        <taxon>Actinomycetes</taxon>
        <taxon>Kitasatosporales</taxon>
        <taxon>Streptomycetaceae</taxon>
        <taxon>Kitasatospora</taxon>
    </lineage>
</organism>
<name>A0ABZ1UB58_9ACTN</name>
<keyword evidence="3 6" id="KW-0378">Hydrolase</keyword>
<feature type="transmembrane region" description="Helical" evidence="7">
    <location>
        <begin position="38"/>
        <end position="59"/>
    </location>
</feature>
<comment type="similarity">
    <text evidence="6">Belongs to the peptidase M48 family.</text>
</comment>
<keyword evidence="10" id="KW-1185">Reference proteome</keyword>
<evidence type="ECO:0000256" key="4">
    <source>
        <dbReference type="ARBA" id="ARBA00022833"/>
    </source>
</evidence>
<dbReference type="InterPro" id="IPR052173">
    <property type="entry name" value="Beta-lactam_resp_regulator"/>
</dbReference>